<dbReference type="EMBL" id="JBJYXY010000001">
    <property type="protein sequence ID" value="MFN2975424.1"/>
    <property type="molecule type" value="Genomic_DNA"/>
</dbReference>
<evidence type="ECO:0000313" key="2">
    <source>
        <dbReference type="Proteomes" id="UP001634747"/>
    </source>
</evidence>
<evidence type="ECO:0000313" key="1">
    <source>
        <dbReference type="EMBL" id="MFN2975424.1"/>
    </source>
</evidence>
<gene>
    <name evidence="1" type="ORF">ACK2TP_06590</name>
</gene>
<keyword evidence="2" id="KW-1185">Reference proteome</keyword>
<name>A0ABW9KHZ5_9BACT</name>
<organism evidence="1 2">
    <name type="scientific">Terriglobus aquaticus</name>
    <dbReference type="NCBI Taxonomy" id="940139"/>
    <lineage>
        <taxon>Bacteria</taxon>
        <taxon>Pseudomonadati</taxon>
        <taxon>Acidobacteriota</taxon>
        <taxon>Terriglobia</taxon>
        <taxon>Terriglobales</taxon>
        <taxon>Acidobacteriaceae</taxon>
        <taxon>Terriglobus</taxon>
    </lineage>
</organism>
<accession>A0ABW9KHZ5</accession>
<reference evidence="1 2" key="1">
    <citation type="submission" date="2024-12" db="EMBL/GenBank/DDBJ databases">
        <authorList>
            <person name="Lee Y."/>
        </authorList>
    </citation>
    <scope>NUCLEOTIDE SEQUENCE [LARGE SCALE GENOMIC DNA]</scope>
    <source>
        <strain evidence="1 2">03SUJ4</strain>
    </source>
</reference>
<comment type="caution">
    <text evidence="1">The sequence shown here is derived from an EMBL/GenBank/DDBJ whole genome shotgun (WGS) entry which is preliminary data.</text>
</comment>
<proteinExistence type="predicted"/>
<protein>
    <submittedName>
        <fullName evidence="1">Uncharacterized protein</fullName>
    </submittedName>
</protein>
<dbReference type="Proteomes" id="UP001634747">
    <property type="component" value="Unassembled WGS sequence"/>
</dbReference>
<sequence length="189" mass="20479">MTKTLRASRMRGYTPWAMATVFALGGSQVWAQLQGPPAGVPVPPAPIAAEQPKPEPEAAVPAGDLHFRVRLLDGRSSLPIRNGRVRVWYDERNSAGYLLTTDQQGEALLPAPSAAPVRVLAVPDGLFDCRKLSDREAMPGYNLQQIANKGVVTENHCESGSRAASHAGELTLFARPPRWYEKLNQGSAQ</sequence>
<dbReference type="RefSeq" id="WP_263413050.1">
    <property type="nucleotide sequence ID" value="NZ_BAABBH010000001.1"/>
</dbReference>